<dbReference type="Proteomes" id="UP000596661">
    <property type="component" value="Chromosome 5"/>
</dbReference>
<dbReference type="Gramene" id="evm.model.05.1563">
    <property type="protein sequence ID" value="cds.evm.model.05.1563"/>
    <property type="gene ID" value="evm.TU.05.1563"/>
</dbReference>
<reference evidence="6" key="2">
    <citation type="submission" date="2021-03" db="UniProtKB">
        <authorList>
            <consortium name="EnsemblPlants"/>
        </authorList>
    </citation>
    <scope>IDENTIFICATION</scope>
</reference>
<dbReference type="PANTHER" id="PTHR12411">
    <property type="entry name" value="CYSTEINE PROTEASE FAMILY C1-RELATED"/>
    <property type="match status" value="1"/>
</dbReference>
<protein>
    <recommendedName>
        <fullName evidence="5">Peptidase C1A papain C-terminal domain-containing protein</fullName>
    </recommendedName>
</protein>
<organism evidence="6 7">
    <name type="scientific">Cannabis sativa</name>
    <name type="common">Hemp</name>
    <name type="synonym">Marijuana</name>
    <dbReference type="NCBI Taxonomy" id="3483"/>
    <lineage>
        <taxon>Eukaryota</taxon>
        <taxon>Viridiplantae</taxon>
        <taxon>Streptophyta</taxon>
        <taxon>Embryophyta</taxon>
        <taxon>Tracheophyta</taxon>
        <taxon>Spermatophyta</taxon>
        <taxon>Magnoliopsida</taxon>
        <taxon>eudicotyledons</taxon>
        <taxon>Gunneridae</taxon>
        <taxon>Pentapetalae</taxon>
        <taxon>rosids</taxon>
        <taxon>fabids</taxon>
        <taxon>Rosales</taxon>
        <taxon>Cannabaceae</taxon>
        <taxon>Cannabis</taxon>
    </lineage>
</organism>
<dbReference type="GO" id="GO:0008234">
    <property type="term" value="F:cysteine-type peptidase activity"/>
    <property type="evidence" value="ECO:0007669"/>
    <property type="project" value="UniProtKB-KW"/>
</dbReference>
<dbReference type="PROSITE" id="PS00139">
    <property type="entry name" value="THIOL_PROTEASE_CYS"/>
    <property type="match status" value="1"/>
</dbReference>
<comment type="similarity">
    <text evidence="1">Belongs to the peptidase C1 family.</text>
</comment>
<reference evidence="6" key="1">
    <citation type="submission" date="2018-11" db="EMBL/GenBank/DDBJ databases">
        <authorList>
            <person name="Grassa J C."/>
        </authorList>
    </citation>
    <scope>NUCLEOTIDE SEQUENCE [LARGE SCALE GENOMIC DNA]</scope>
</reference>
<evidence type="ECO:0000256" key="1">
    <source>
        <dbReference type="ARBA" id="ARBA00008455"/>
    </source>
</evidence>
<name>A0A803PLT4_CANSA</name>
<dbReference type="EnsemblPlants" id="evm.model.05.1563">
    <property type="protein sequence ID" value="cds.evm.model.05.1563"/>
    <property type="gene ID" value="evm.TU.05.1563"/>
</dbReference>
<evidence type="ECO:0000256" key="3">
    <source>
        <dbReference type="ARBA" id="ARBA00022801"/>
    </source>
</evidence>
<sequence length="189" mass="21417">MQSTKLSHSKEQPKIQDNMAKDIIIIDWRKKMALPSIKNQGTAECCWAISSADAVASCKALRGTSVTLSPQHLIDVAYINHKVNGSFQVSWAMDFIRDSGPMVITAHYDKGLRKLDANSIYRPNYELEGDEDYGHAMLLVGEGVRLIGKDKIHFWIVQNSWGENWAENGFGKIVRNYELKVRGYYPILQ</sequence>
<evidence type="ECO:0000259" key="5">
    <source>
        <dbReference type="SMART" id="SM00645"/>
    </source>
</evidence>
<dbReference type="InterPro" id="IPR038765">
    <property type="entry name" value="Papain-like_cys_pep_sf"/>
</dbReference>
<evidence type="ECO:0000313" key="7">
    <source>
        <dbReference type="Proteomes" id="UP000596661"/>
    </source>
</evidence>
<evidence type="ECO:0000256" key="2">
    <source>
        <dbReference type="ARBA" id="ARBA00022670"/>
    </source>
</evidence>
<feature type="domain" description="Peptidase C1A papain C-terminal" evidence="5">
    <location>
        <begin position="26"/>
        <end position="187"/>
    </location>
</feature>
<keyword evidence="2" id="KW-0645">Protease</keyword>
<dbReference type="EMBL" id="UZAU01000542">
    <property type="status" value="NOT_ANNOTATED_CDS"/>
    <property type="molecule type" value="Genomic_DNA"/>
</dbReference>
<dbReference type="AlphaFoldDB" id="A0A803PLT4"/>
<dbReference type="SMART" id="SM00645">
    <property type="entry name" value="Pept_C1"/>
    <property type="match status" value="1"/>
</dbReference>
<dbReference type="OMA" id="ENWAENG"/>
<dbReference type="Pfam" id="PF00112">
    <property type="entry name" value="Peptidase_C1"/>
    <property type="match status" value="2"/>
</dbReference>
<keyword evidence="4" id="KW-0788">Thiol protease</keyword>
<dbReference type="GO" id="GO:0006508">
    <property type="term" value="P:proteolysis"/>
    <property type="evidence" value="ECO:0007669"/>
    <property type="project" value="UniProtKB-KW"/>
</dbReference>
<dbReference type="InterPro" id="IPR000668">
    <property type="entry name" value="Peptidase_C1A_C"/>
</dbReference>
<dbReference type="InterPro" id="IPR000169">
    <property type="entry name" value="Pept_cys_AS"/>
</dbReference>
<evidence type="ECO:0000313" key="6">
    <source>
        <dbReference type="EnsemblPlants" id="cds.evm.model.05.1563"/>
    </source>
</evidence>
<evidence type="ECO:0000256" key="4">
    <source>
        <dbReference type="ARBA" id="ARBA00022807"/>
    </source>
</evidence>
<accession>A0A803PLT4</accession>
<proteinExistence type="inferred from homology"/>
<keyword evidence="7" id="KW-1185">Reference proteome</keyword>
<dbReference type="SUPFAM" id="SSF54001">
    <property type="entry name" value="Cysteine proteinases"/>
    <property type="match status" value="1"/>
</dbReference>
<keyword evidence="3" id="KW-0378">Hydrolase</keyword>
<dbReference type="InterPro" id="IPR013128">
    <property type="entry name" value="Peptidase_C1A"/>
</dbReference>
<dbReference type="Gene3D" id="3.90.70.10">
    <property type="entry name" value="Cysteine proteinases"/>
    <property type="match status" value="2"/>
</dbReference>